<dbReference type="PANTHER" id="PTHR43727:SF1">
    <property type="entry name" value="CARBOXYNORSPERMIDINE_CARBOXYSPERMIDINE DECARBOXYLASE"/>
    <property type="match status" value="1"/>
</dbReference>
<evidence type="ECO:0000256" key="1">
    <source>
        <dbReference type="ARBA" id="ARBA00001933"/>
    </source>
</evidence>
<dbReference type="GO" id="GO:0008295">
    <property type="term" value="P:spermidine biosynthetic process"/>
    <property type="evidence" value="ECO:0007669"/>
    <property type="project" value="UniProtKB-KW"/>
</dbReference>
<dbReference type="Gene3D" id="3.20.20.10">
    <property type="entry name" value="Alanine racemase"/>
    <property type="match status" value="1"/>
</dbReference>
<keyword evidence="14" id="KW-1185">Reference proteome</keyword>
<dbReference type="Proteomes" id="UP000006054">
    <property type="component" value="Chromosome"/>
</dbReference>
<feature type="binding site" evidence="11">
    <location>
        <position position="245"/>
    </location>
    <ligand>
        <name>substrate</name>
    </ligand>
</feature>
<feature type="binding site" evidence="11">
    <location>
        <position position="282"/>
    </location>
    <ligand>
        <name>substrate</name>
    </ligand>
</feature>
<dbReference type="FunFam" id="3.20.20.10:FF:000012">
    <property type="entry name" value="Carboxynorspermidine/carboxyspermidine decarboxylase"/>
    <property type="match status" value="1"/>
</dbReference>
<comment type="cofactor">
    <cofactor evidence="1">
        <name>pyridoxal 5'-phosphate</name>
        <dbReference type="ChEBI" id="CHEBI:597326"/>
    </cofactor>
</comment>
<dbReference type="RefSeq" id="WP_014797012.1">
    <property type="nucleotide sequence ID" value="NC_018018.1"/>
</dbReference>
<dbReference type="EC" id="4.1.1.96" evidence="2"/>
<dbReference type="KEGG" id="fli:Fleli_1117"/>
<dbReference type="OrthoDB" id="9804410at2"/>
<dbReference type="GO" id="GO:0045312">
    <property type="term" value="P:nor-spermidine biosynthetic process"/>
    <property type="evidence" value="ECO:0007669"/>
    <property type="project" value="InterPro"/>
</dbReference>
<dbReference type="STRING" id="880071.Fleli_1117"/>
<evidence type="ECO:0000256" key="9">
    <source>
        <dbReference type="ARBA" id="ARBA00047351"/>
    </source>
</evidence>
<evidence type="ECO:0000256" key="7">
    <source>
        <dbReference type="ARBA" id="ARBA00023239"/>
    </source>
</evidence>
<comment type="catalytic activity">
    <reaction evidence="9">
        <text>carboxyspermidine + H(+) = spermidine + CO2</text>
        <dbReference type="Rhea" id="RHEA:34095"/>
        <dbReference type="ChEBI" id="CHEBI:15378"/>
        <dbReference type="ChEBI" id="CHEBI:16526"/>
        <dbReference type="ChEBI" id="CHEBI:57834"/>
        <dbReference type="ChEBI" id="CHEBI:65072"/>
        <dbReference type="EC" id="4.1.1.96"/>
    </reaction>
</comment>
<name>I4AHX0_BERLS</name>
<accession>I4AHX0</accession>
<proteinExistence type="inferred from homology"/>
<dbReference type="SUPFAM" id="SSF50621">
    <property type="entry name" value="Alanine racemase C-terminal domain-like"/>
    <property type="match status" value="1"/>
</dbReference>
<evidence type="ECO:0000256" key="5">
    <source>
        <dbReference type="ARBA" id="ARBA00022898"/>
    </source>
</evidence>
<evidence type="ECO:0000256" key="3">
    <source>
        <dbReference type="ARBA" id="ARBA00013633"/>
    </source>
</evidence>
<keyword evidence="7 13" id="KW-0456">Lyase</keyword>
<dbReference type="Gene3D" id="2.40.37.10">
    <property type="entry name" value="Lyase, Ornithine Decarboxylase, Chain A, domain 1"/>
    <property type="match status" value="1"/>
</dbReference>
<evidence type="ECO:0000256" key="4">
    <source>
        <dbReference type="ARBA" id="ARBA00022793"/>
    </source>
</evidence>
<keyword evidence="6" id="KW-0745">Spermidine biosynthesis</keyword>
<dbReference type="Pfam" id="PF00278">
    <property type="entry name" value="Orn_DAP_Arg_deC"/>
    <property type="match status" value="1"/>
</dbReference>
<dbReference type="PANTHER" id="PTHR43727">
    <property type="entry name" value="DIAMINOPIMELATE DECARBOXYLASE"/>
    <property type="match status" value="1"/>
</dbReference>
<comment type="similarity">
    <text evidence="8">Belongs to the Orn/Lys/Arg decarboxylase class-II family. NspC subfamily.</text>
</comment>
<evidence type="ECO:0000256" key="11">
    <source>
        <dbReference type="PIRSR" id="PIRSR038941-1"/>
    </source>
</evidence>
<dbReference type="eggNOG" id="COG0019">
    <property type="taxonomic scope" value="Bacteria"/>
</dbReference>
<evidence type="ECO:0000259" key="12">
    <source>
        <dbReference type="Pfam" id="PF00278"/>
    </source>
</evidence>
<dbReference type="PIRSF" id="PIRSF038941">
    <property type="entry name" value="NspC"/>
    <property type="match status" value="1"/>
</dbReference>
<gene>
    <name evidence="13" type="ordered locus">Fleli_1117</name>
</gene>
<evidence type="ECO:0000256" key="6">
    <source>
        <dbReference type="ARBA" id="ARBA00023066"/>
    </source>
</evidence>
<keyword evidence="4" id="KW-0210">Decarboxylase</keyword>
<evidence type="ECO:0000313" key="14">
    <source>
        <dbReference type="Proteomes" id="UP000006054"/>
    </source>
</evidence>
<keyword evidence="5" id="KW-0663">Pyridoxal phosphate</keyword>
<dbReference type="SUPFAM" id="SSF51419">
    <property type="entry name" value="PLP-binding barrel"/>
    <property type="match status" value="1"/>
</dbReference>
<dbReference type="HOGENOM" id="CLU_038560_0_0_10"/>
<dbReference type="InterPro" id="IPR029066">
    <property type="entry name" value="PLP-binding_barrel"/>
</dbReference>
<dbReference type="GO" id="GO:0009089">
    <property type="term" value="P:lysine biosynthetic process via diaminopimelate"/>
    <property type="evidence" value="ECO:0007669"/>
    <property type="project" value="TreeGrafter"/>
</dbReference>
<evidence type="ECO:0000313" key="13">
    <source>
        <dbReference type="EMBL" id="AFM03555.1"/>
    </source>
</evidence>
<evidence type="ECO:0000256" key="10">
    <source>
        <dbReference type="ARBA" id="ARBA00047389"/>
    </source>
</evidence>
<organism evidence="13 14">
    <name type="scientific">Bernardetia litoralis (strain ATCC 23117 / DSM 6794 / NBRC 15988 / NCIMB 1366 / Fx l1 / Sio-4)</name>
    <name type="common">Flexibacter litoralis</name>
    <dbReference type="NCBI Taxonomy" id="880071"/>
    <lineage>
        <taxon>Bacteria</taxon>
        <taxon>Pseudomonadati</taxon>
        <taxon>Bacteroidota</taxon>
        <taxon>Cytophagia</taxon>
        <taxon>Cytophagales</taxon>
        <taxon>Bernardetiaceae</taxon>
        <taxon>Bernardetia</taxon>
    </lineage>
</organism>
<dbReference type="InterPro" id="IPR005730">
    <property type="entry name" value="Nsp_de-COase"/>
</dbReference>
<dbReference type="CDD" id="cd06829">
    <property type="entry name" value="PLPDE_III_CANSDC"/>
    <property type="match status" value="1"/>
</dbReference>
<dbReference type="InterPro" id="IPR022643">
    <property type="entry name" value="De-COase2_C"/>
</dbReference>
<dbReference type="EMBL" id="CP003345">
    <property type="protein sequence ID" value="AFM03555.1"/>
    <property type="molecule type" value="Genomic_DNA"/>
</dbReference>
<feature type="domain" description="Orn/DAP/Arg decarboxylase 2 C-terminal" evidence="12">
    <location>
        <begin position="250"/>
        <end position="345"/>
    </location>
</feature>
<evidence type="ECO:0000256" key="8">
    <source>
        <dbReference type="ARBA" id="ARBA00025802"/>
    </source>
</evidence>
<dbReference type="AlphaFoldDB" id="I4AHX0"/>
<dbReference type="NCBIfam" id="TIGR01047">
    <property type="entry name" value="nspC"/>
    <property type="match status" value="1"/>
</dbReference>
<reference evidence="14" key="1">
    <citation type="submission" date="2012-06" db="EMBL/GenBank/DDBJ databases">
        <title>The complete genome of Flexibacter litoralis DSM 6794.</title>
        <authorList>
            <person name="Lucas S."/>
            <person name="Copeland A."/>
            <person name="Lapidus A."/>
            <person name="Glavina del Rio T."/>
            <person name="Dalin E."/>
            <person name="Tice H."/>
            <person name="Bruce D."/>
            <person name="Goodwin L."/>
            <person name="Pitluck S."/>
            <person name="Peters L."/>
            <person name="Ovchinnikova G."/>
            <person name="Lu M."/>
            <person name="Kyrpides N."/>
            <person name="Mavromatis K."/>
            <person name="Ivanova N."/>
            <person name="Brettin T."/>
            <person name="Detter J.C."/>
            <person name="Han C."/>
            <person name="Larimer F."/>
            <person name="Land M."/>
            <person name="Hauser L."/>
            <person name="Markowitz V."/>
            <person name="Cheng J.-F."/>
            <person name="Hugenholtz P."/>
            <person name="Woyke T."/>
            <person name="Wu D."/>
            <person name="Spring S."/>
            <person name="Lang E."/>
            <person name="Kopitz M."/>
            <person name="Brambilla E."/>
            <person name="Klenk H.-P."/>
            <person name="Eisen J.A."/>
        </authorList>
    </citation>
    <scope>NUCLEOTIDE SEQUENCE [LARGE SCALE GENOMIC DNA]</scope>
    <source>
        <strain evidence="14">ATCC 23117 / DSM 6794 / NBRC 15988 / NCIMB 1366 / Sio-4</strain>
    </source>
</reference>
<evidence type="ECO:0000256" key="2">
    <source>
        <dbReference type="ARBA" id="ARBA00012259"/>
    </source>
</evidence>
<dbReference type="PATRIC" id="fig|880071.3.peg.1087"/>
<sequence>MIDISKIPSPCFVLEERLLRRNLEILDSVQKRTGAHIICALKGFSMFSTFPLVRQYLHGCTSSSLYEARLAFEEFGQEVHAYAPAYTEKEFDEIMMYVNHISFNSLSQYERFKDKLAQNKAKTGKKISAGLRINPEYSEVETDLYNPCVAGSRFGLTFDKIGENLPEGIEGLHFHTLCEQGSDTLERTLIHVEEKFGHLLHQAKWLNMGGGHHITRKNYDIELLVKLLNRIKEKYNVQIILEPGEAVGWQTGYLVGSVQDIIDSRGIDVAILDVSFTAHMPDCLEMPYKPKIWNSENATINSKNEGKHVYRFGGSTCLAGDFIGMGDYAFENELKINDKIVFDDMIHYTMVKTSTFNGVPHPSIGIWKESNEFELVREIGYEMFKNKLS</sequence>
<dbReference type="GO" id="GO:0008836">
    <property type="term" value="F:diaminopimelate decarboxylase activity"/>
    <property type="evidence" value="ECO:0007669"/>
    <property type="project" value="TreeGrafter"/>
</dbReference>
<comment type="catalytic activity">
    <reaction evidence="10">
        <text>carboxynorspermidine + H(+) = norspermidine + CO2</text>
        <dbReference type="Rhea" id="RHEA:34099"/>
        <dbReference type="ChEBI" id="CHEBI:15378"/>
        <dbReference type="ChEBI" id="CHEBI:16526"/>
        <dbReference type="ChEBI" id="CHEBI:57920"/>
        <dbReference type="ChEBI" id="CHEBI:65070"/>
        <dbReference type="EC" id="4.1.1.96"/>
    </reaction>
</comment>
<protein>
    <recommendedName>
        <fullName evidence="3">Carboxynorspermidine/carboxyspermidine decarboxylase</fullName>
        <ecNumber evidence="2">4.1.1.96</ecNumber>
    </recommendedName>
</protein>
<dbReference type="InterPro" id="IPR009006">
    <property type="entry name" value="Ala_racemase/Decarboxylase_C"/>
</dbReference>